<sequence>MWTGDMAREARDTERTRLRRRLGRADLQAVPDTRHALRALLEHWGKPGRSETAELLTTELITNALVHTDDEAVLTATVGPHVLRVEVKDFVDRVPRPRAPGADEGTNGRGLLLVQSLANAWGVRAQGSGKVVWFELDADGG</sequence>
<dbReference type="PANTHER" id="PTHR35526">
    <property type="entry name" value="ANTI-SIGMA-F FACTOR RSBW-RELATED"/>
    <property type="match status" value="1"/>
</dbReference>
<proteinExistence type="predicted"/>
<dbReference type="Proteomes" id="UP000603708">
    <property type="component" value="Unassembled WGS sequence"/>
</dbReference>
<dbReference type="EMBL" id="BNCD01000008">
    <property type="protein sequence ID" value="GHH79521.1"/>
    <property type="molecule type" value="Genomic_DNA"/>
</dbReference>
<keyword evidence="1" id="KW-0808">Transferase</keyword>
<gene>
    <name evidence="3" type="ORF">GCM10018793_32500</name>
</gene>
<dbReference type="PANTHER" id="PTHR35526:SF3">
    <property type="entry name" value="ANTI-SIGMA-F FACTOR RSBW"/>
    <property type="match status" value="1"/>
</dbReference>
<evidence type="ECO:0000313" key="3">
    <source>
        <dbReference type="EMBL" id="GHH79521.1"/>
    </source>
</evidence>
<dbReference type="SUPFAM" id="SSF55874">
    <property type="entry name" value="ATPase domain of HSP90 chaperone/DNA topoisomerase II/histidine kinase"/>
    <property type="match status" value="1"/>
</dbReference>
<dbReference type="Pfam" id="PF13581">
    <property type="entry name" value="HATPase_c_2"/>
    <property type="match status" value="1"/>
</dbReference>
<evidence type="ECO:0000259" key="2">
    <source>
        <dbReference type="Pfam" id="PF13581"/>
    </source>
</evidence>
<comment type="caution">
    <text evidence="3">The sequence shown here is derived from an EMBL/GenBank/DDBJ whole genome shotgun (WGS) entry which is preliminary data.</text>
</comment>
<keyword evidence="1" id="KW-0723">Serine/threonine-protein kinase</keyword>
<dbReference type="InterPro" id="IPR036890">
    <property type="entry name" value="HATPase_C_sf"/>
</dbReference>
<dbReference type="GO" id="GO:0005524">
    <property type="term" value="F:ATP binding"/>
    <property type="evidence" value="ECO:0007669"/>
    <property type="project" value="UniProtKB-KW"/>
</dbReference>
<keyword evidence="3" id="KW-0547">Nucleotide-binding</keyword>
<name>A0A919G809_9ACTN</name>
<protein>
    <submittedName>
        <fullName evidence="3">ATP-binding protein</fullName>
    </submittedName>
</protein>
<reference evidence="3" key="2">
    <citation type="submission" date="2020-09" db="EMBL/GenBank/DDBJ databases">
        <authorList>
            <person name="Sun Q."/>
            <person name="Ohkuma M."/>
        </authorList>
    </citation>
    <scope>NUCLEOTIDE SEQUENCE</scope>
    <source>
        <strain evidence="3">JCM 5069</strain>
    </source>
</reference>
<keyword evidence="4" id="KW-1185">Reference proteome</keyword>
<accession>A0A919G809</accession>
<dbReference type="Gene3D" id="3.30.565.10">
    <property type="entry name" value="Histidine kinase-like ATPase, C-terminal domain"/>
    <property type="match status" value="1"/>
</dbReference>
<dbReference type="InterPro" id="IPR050267">
    <property type="entry name" value="Anti-sigma-factor_SerPK"/>
</dbReference>
<organism evidence="3 4">
    <name type="scientific">Streptomyces sulfonofaciens</name>
    <dbReference type="NCBI Taxonomy" id="68272"/>
    <lineage>
        <taxon>Bacteria</taxon>
        <taxon>Bacillati</taxon>
        <taxon>Actinomycetota</taxon>
        <taxon>Actinomycetes</taxon>
        <taxon>Kitasatosporales</taxon>
        <taxon>Streptomycetaceae</taxon>
        <taxon>Streptomyces</taxon>
    </lineage>
</organism>
<reference evidence="3" key="1">
    <citation type="journal article" date="2014" name="Int. J. Syst. Evol. Microbiol.">
        <title>Complete genome sequence of Corynebacterium casei LMG S-19264T (=DSM 44701T), isolated from a smear-ripened cheese.</title>
        <authorList>
            <consortium name="US DOE Joint Genome Institute (JGI-PGF)"/>
            <person name="Walter F."/>
            <person name="Albersmeier A."/>
            <person name="Kalinowski J."/>
            <person name="Ruckert C."/>
        </authorList>
    </citation>
    <scope>NUCLEOTIDE SEQUENCE</scope>
    <source>
        <strain evidence="3">JCM 5069</strain>
    </source>
</reference>
<keyword evidence="1" id="KW-0418">Kinase</keyword>
<dbReference type="CDD" id="cd16936">
    <property type="entry name" value="HATPase_RsbW-like"/>
    <property type="match status" value="1"/>
</dbReference>
<feature type="domain" description="Histidine kinase/HSP90-like ATPase" evidence="2">
    <location>
        <begin position="25"/>
        <end position="134"/>
    </location>
</feature>
<dbReference type="GO" id="GO:0004674">
    <property type="term" value="F:protein serine/threonine kinase activity"/>
    <property type="evidence" value="ECO:0007669"/>
    <property type="project" value="UniProtKB-KW"/>
</dbReference>
<evidence type="ECO:0000256" key="1">
    <source>
        <dbReference type="ARBA" id="ARBA00022527"/>
    </source>
</evidence>
<evidence type="ECO:0000313" key="4">
    <source>
        <dbReference type="Proteomes" id="UP000603708"/>
    </source>
</evidence>
<keyword evidence="3" id="KW-0067">ATP-binding</keyword>
<dbReference type="AlphaFoldDB" id="A0A919G809"/>
<dbReference type="InterPro" id="IPR003594">
    <property type="entry name" value="HATPase_dom"/>
</dbReference>